<feature type="compositionally biased region" description="Polar residues" evidence="1">
    <location>
        <begin position="90"/>
        <end position="99"/>
    </location>
</feature>
<protein>
    <submittedName>
        <fullName evidence="2">Uncharacterized protein</fullName>
    </submittedName>
</protein>
<feature type="region of interest" description="Disordered" evidence="1">
    <location>
        <begin position="86"/>
        <end position="108"/>
    </location>
</feature>
<evidence type="ECO:0000256" key="1">
    <source>
        <dbReference type="SAM" id="MobiDB-lite"/>
    </source>
</evidence>
<dbReference type="Proteomes" id="UP000245910">
    <property type="component" value="Chromosome II"/>
</dbReference>
<accession>A0A2L2TBW7</accession>
<proteinExistence type="predicted"/>
<evidence type="ECO:0000313" key="2">
    <source>
        <dbReference type="EMBL" id="CEI60446.1"/>
    </source>
</evidence>
<keyword evidence="3" id="KW-1185">Reference proteome</keyword>
<reference evidence="3" key="1">
    <citation type="submission" date="2014-10" db="EMBL/GenBank/DDBJ databases">
        <authorList>
            <person name="King R."/>
        </authorList>
    </citation>
    <scope>NUCLEOTIDE SEQUENCE [LARGE SCALE GENOMIC DNA]</scope>
    <source>
        <strain evidence="3">A3/5</strain>
    </source>
</reference>
<dbReference type="AlphaFoldDB" id="A0A2L2TBW7"/>
<sequence>MEEWNKLRLTGTPVLLWEEGRRRLQADEDWKRPYSREDSPVQGLTSVVSASALQPSSPSTEPNARSVMSVSISISVWPPPFRAEKLSKAGRSTGSSVKSSRVAWHRVC</sequence>
<evidence type="ECO:0000313" key="3">
    <source>
        <dbReference type="Proteomes" id="UP000245910"/>
    </source>
</evidence>
<organism evidence="2 3">
    <name type="scientific">Fusarium venenatum</name>
    <dbReference type="NCBI Taxonomy" id="56646"/>
    <lineage>
        <taxon>Eukaryota</taxon>
        <taxon>Fungi</taxon>
        <taxon>Dikarya</taxon>
        <taxon>Ascomycota</taxon>
        <taxon>Pezizomycotina</taxon>
        <taxon>Sordariomycetes</taxon>
        <taxon>Hypocreomycetidae</taxon>
        <taxon>Hypocreales</taxon>
        <taxon>Nectriaceae</taxon>
        <taxon>Fusarium</taxon>
    </lineage>
</organism>
<dbReference type="EMBL" id="LN649230">
    <property type="protein sequence ID" value="CEI60446.1"/>
    <property type="molecule type" value="Genomic_DNA"/>
</dbReference>
<name>A0A2L2TBW7_9HYPO</name>